<feature type="compositionally biased region" description="Basic and acidic residues" evidence="1">
    <location>
        <begin position="206"/>
        <end position="220"/>
    </location>
</feature>
<dbReference type="Proteomes" id="UP000218899">
    <property type="component" value="Chromosome"/>
</dbReference>
<evidence type="ECO:0000256" key="1">
    <source>
        <dbReference type="SAM" id="MobiDB-lite"/>
    </source>
</evidence>
<dbReference type="Gene3D" id="3.10.310.50">
    <property type="match status" value="1"/>
</dbReference>
<accession>A0A1B4V834</accession>
<evidence type="ECO:0000259" key="3">
    <source>
        <dbReference type="Pfam" id="PF04536"/>
    </source>
</evidence>
<evidence type="ECO:0000313" key="5">
    <source>
        <dbReference type="Proteomes" id="UP000218899"/>
    </source>
</evidence>
<dbReference type="RefSeq" id="WP_231971917.1">
    <property type="nucleotide sequence ID" value="NZ_AP014936.1"/>
</dbReference>
<feature type="region of interest" description="Disordered" evidence="1">
    <location>
        <begin position="202"/>
        <end position="229"/>
    </location>
</feature>
<dbReference type="AlphaFoldDB" id="A0A1B4V834"/>
<evidence type="ECO:0000256" key="2">
    <source>
        <dbReference type="SAM" id="SignalP"/>
    </source>
</evidence>
<dbReference type="PANTHER" id="PTHR30373">
    <property type="entry name" value="UPF0603 PROTEIN YGCG"/>
    <property type="match status" value="1"/>
</dbReference>
<dbReference type="KEGG" id="sva:SVA_3141"/>
<protein>
    <recommendedName>
        <fullName evidence="3">TPM domain-containing protein</fullName>
    </recommendedName>
</protein>
<dbReference type="Pfam" id="PF04536">
    <property type="entry name" value="TPM_phosphatase"/>
    <property type="match status" value="1"/>
</dbReference>
<sequence>MAGSRPTGGGPAGAARPRRRLLALAALCLAFFGMPASPAQTAPRPLPPLLRSLSDEAGVLDVAQGRALAARIADLEQQADARIIVLIAKTIRPESIAAYAQRLIARWRKRTNALEGGRFVFVVIVQEDREFSVVPGEALTYILKRLMARDAMADVQMRLGRDEYYEAIALILDKLAQLIRPSSDVVRSSGPPGTQARCAFSPRQGAGHEHEAVRGQRCDGRGAGAVRSG</sequence>
<evidence type="ECO:0000313" key="4">
    <source>
        <dbReference type="EMBL" id="BAU49689.1"/>
    </source>
</evidence>
<feature type="chain" id="PRO_5008571293" description="TPM domain-containing protein" evidence="2">
    <location>
        <begin position="42"/>
        <end position="229"/>
    </location>
</feature>
<feature type="signal peptide" evidence="2">
    <location>
        <begin position="1"/>
        <end position="41"/>
    </location>
</feature>
<keyword evidence="2" id="KW-0732">Signal</keyword>
<dbReference type="InterPro" id="IPR007621">
    <property type="entry name" value="TPM_dom"/>
</dbReference>
<keyword evidence="5" id="KW-1185">Reference proteome</keyword>
<dbReference type="EMBL" id="AP014936">
    <property type="protein sequence ID" value="BAU49689.1"/>
    <property type="molecule type" value="Genomic_DNA"/>
</dbReference>
<reference evidence="4 5" key="1">
    <citation type="submission" date="2015-08" db="EMBL/GenBank/DDBJ databases">
        <title>Complete genome sequence of Sulfurifustis variabilis.</title>
        <authorList>
            <person name="Miura A."/>
            <person name="Kojima H."/>
            <person name="Fukui M."/>
        </authorList>
    </citation>
    <scope>NUCLEOTIDE SEQUENCE [LARGE SCALE GENOMIC DNA]</scope>
    <source>
        <strain evidence="5">skN76</strain>
    </source>
</reference>
<feature type="domain" description="TPM" evidence="3">
    <location>
        <begin position="54"/>
        <end position="177"/>
    </location>
</feature>
<name>A0A1B4V834_9GAMM</name>
<gene>
    <name evidence="4" type="ORF">SVA_3141</name>
</gene>
<dbReference type="PANTHER" id="PTHR30373:SF2">
    <property type="entry name" value="UPF0603 PROTEIN YGCG"/>
    <property type="match status" value="1"/>
</dbReference>
<proteinExistence type="predicted"/>
<organism evidence="4 5">
    <name type="scientific">Sulfurifustis variabilis</name>
    <dbReference type="NCBI Taxonomy" id="1675686"/>
    <lineage>
        <taxon>Bacteria</taxon>
        <taxon>Pseudomonadati</taxon>
        <taxon>Pseudomonadota</taxon>
        <taxon>Gammaproteobacteria</taxon>
        <taxon>Acidiferrobacterales</taxon>
        <taxon>Acidiferrobacteraceae</taxon>
        <taxon>Sulfurifustis</taxon>
    </lineage>
</organism>